<proteinExistence type="predicted"/>
<evidence type="ECO:0000313" key="3">
    <source>
        <dbReference type="EMBL" id="OEU91585.1"/>
    </source>
</evidence>
<dbReference type="AlphaFoldDB" id="A0A1E7JRP6"/>
<name>A0A1E7JRP6_9ACTN</name>
<dbReference type="Proteomes" id="UP000176087">
    <property type="component" value="Unassembled WGS sequence"/>
</dbReference>
<dbReference type="InterPro" id="IPR011251">
    <property type="entry name" value="Luciferase-like_dom"/>
</dbReference>
<evidence type="ECO:0000256" key="1">
    <source>
        <dbReference type="ARBA" id="ARBA00023002"/>
    </source>
</evidence>
<dbReference type="OrthoDB" id="5723777at2"/>
<keyword evidence="1" id="KW-0560">Oxidoreductase</keyword>
<dbReference type="STRING" id="933944.AN215_03320"/>
<reference evidence="3 4" key="1">
    <citation type="journal article" date="2016" name="Front. Microbiol.">
        <title>Comparative Genomics Analysis of Streptomyces Species Reveals Their Adaptation to the Marine Environment and Their Diversity at the Genomic Level.</title>
        <authorList>
            <person name="Tian X."/>
            <person name="Zhang Z."/>
            <person name="Yang T."/>
            <person name="Chen M."/>
            <person name="Li J."/>
            <person name="Chen F."/>
            <person name="Yang J."/>
            <person name="Li W."/>
            <person name="Zhang B."/>
            <person name="Zhang Z."/>
            <person name="Wu J."/>
            <person name="Zhang C."/>
            <person name="Long L."/>
            <person name="Xiao J."/>
        </authorList>
    </citation>
    <scope>NUCLEOTIDE SEQUENCE [LARGE SCALE GENOMIC DNA]</scope>
    <source>
        <strain evidence="3 4">SCSIO 10390</strain>
    </source>
</reference>
<gene>
    <name evidence="3" type="ORF">AN215_03320</name>
</gene>
<comment type="caution">
    <text evidence="3">The sequence shown here is derived from an EMBL/GenBank/DDBJ whole genome shotgun (WGS) entry which is preliminary data.</text>
</comment>
<accession>A0A1E7JRP6</accession>
<dbReference type="InterPro" id="IPR050564">
    <property type="entry name" value="F420-G6PD/mer"/>
</dbReference>
<feature type="domain" description="Luciferase-like" evidence="2">
    <location>
        <begin position="18"/>
        <end position="305"/>
    </location>
</feature>
<dbReference type="EMBL" id="LJGT01000037">
    <property type="protein sequence ID" value="OEU91585.1"/>
    <property type="molecule type" value="Genomic_DNA"/>
</dbReference>
<dbReference type="SUPFAM" id="SSF51679">
    <property type="entry name" value="Bacterial luciferase-like"/>
    <property type="match status" value="1"/>
</dbReference>
<evidence type="ECO:0000259" key="2">
    <source>
        <dbReference type="Pfam" id="PF00296"/>
    </source>
</evidence>
<dbReference type="PANTHER" id="PTHR43244:SF1">
    <property type="entry name" value="5,10-METHYLENETETRAHYDROMETHANOPTERIN REDUCTASE"/>
    <property type="match status" value="1"/>
</dbReference>
<sequence length="345" mass="35928">MSSMDVWLHGFPLPGTTEQAARSAERQGYAGLLLADSQNLVGDPYVELALAARATGRLGLGVAVTNPVTRDPSVTAAAIATVHAESGGRAVLGFARGDSALRQIGLEPAPLNVFTQALETLQGYLRGGTVEVRGTGARLAWLPAGLTKVPLDVAASGPKVIAAGALRAERLTFNLGAEPGLLSWALGTARRARERAGLDPDDVSYGAYVNVACADDVDGATEMVRGSASIFAHFAAEAARHGVPLTEADRSTAEALRDGYRESAHGLTRSAQASALPDAFLRRFALAGPPEELTERIAELRGLGLGRLVAVPASRDADPSFVTESNERFAAEVLPAVGRSELRAC</sequence>
<protein>
    <recommendedName>
        <fullName evidence="2">Luciferase-like domain-containing protein</fullName>
    </recommendedName>
</protein>
<dbReference type="Pfam" id="PF00296">
    <property type="entry name" value="Bac_luciferase"/>
    <property type="match status" value="1"/>
</dbReference>
<dbReference type="Gene3D" id="3.20.20.30">
    <property type="entry name" value="Luciferase-like domain"/>
    <property type="match status" value="1"/>
</dbReference>
<organism evidence="3 4">
    <name type="scientific">Streptomyces abyssalis</name>
    <dbReference type="NCBI Taxonomy" id="933944"/>
    <lineage>
        <taxon>Bacteria</taxon>
        <taxon>Bacillati</taxon>
        <taxon>Actinomycetota</taxon>
        <taxon>Actinomycetes</taxon>
        <taxon>Kitasatosporales</taxon>
        <taxon>Streptomycetaceae</taxon>
        <taxon>Streptomyces</taxon>
    </lineage>
</organism>
<dbReference type="InterPro" id="IPR036661">
    <property type="entry name" value="Luciferase-like_sf"/>
</dbReference>
<keyword evidence="4" id="KW-1185">Reference proteome</keyword>
<evidence type="ECO:0000313" key="4">
    <source>
        <dbReference type="Proteomes" id="UP000176087"/>
    </source>
</evidence>
<dbReference type="GO" id="GO:0016705">
    <property type="term" value="F:oxidoreductase activity, acting on paired donors, with incorporation or reduction of molecular oxygen"/>
    <property type="evidence" value="ECO:0007669"/>
    <property type="project" value="InterPro"/>
</dbReference>
<dbReference type="PANTHER" id="PTHR43244">
    <property type="match status" value="1"/>
</dbReference>